<dbReference type="EMBL" id="LAQL01000006">
    <property type="protein sequence ID" value="KLN60879.1"/>
    <property type="molecule type" value="Genomic_DNA"/>
</dbReference>
<keyword evidence="4" id="KW-0804">Transcription</keyword>
<keyword evidence="2" id="KW-0805">Transcription regulation</keyword>
<dbReference type="SUPFAM" id="SSF46785">
    <property type="entry name" value="Winged helix' DNA-binding domain"/>
    <property type="match status" value="1"/>
</dbReference>
<gene>
    <name evidence="6" type="ORF">WH96_10480</name>
</gene>
<dbReference type="PANTHER" id="PTHR30118">
    <property type="entry name" value="HTH-TYPE TRANSCRIPTIONAL REGULATOR LEUO-RELATED"/>
    <property type="match status" value="1"/>
</dbReference>
<dbReference type="PANTHER" id="PTHR30118:SF15">
    <property type="entry name" value="TRANSCRIPTIONAL REGULATORY PROTEIN"/>
    <property type="match status" value="1"/>
</dbReference>
<keyword evidence="7" id="KW-1185">Reference proteome</keyword>
<dbReference type="OrthoDB" id="528082at2"/>
<dbReference type="CDD" id="cd08417">
    <property type="entry name" value="PBP2_Nitroaromatics_like"/>
    <property type="match status" value="1"/>
</dbReference>
<keyword evidence="3" id="KW-0238">DNA-binding</keyword>
<reference evidence="6 7" key="1">
    <citation type="submission" date="2015-03" db="EMBL/GenBank/DDBJ databases">
        <title>Genome Sequence of Kiloniella spongiae MEBiC09566, isolated from a marine sponge.</title>
        <authorList>
            <person name="Shao Z."/>
            <person name="Wang L."/>
            <person name="Li X."/>
        </authorList>
    </citation>
    <scope>NUCLEOTIDE SEQUENCE [LARGE SCALE GENOMIC DNA]</scope>
    <source>
        <strain evidence="6 7">MEBiC09566</strain>
    </source>
</reference>
<comment type="similarity">
    <text evidence="1">Belongs to the LysR transcriptional regulatory family.</text>
</comment>
<dbReference type="RefSeq" id="WP_047764091.1">
    <property type="nucleotide sequence ID" value="NZ_LAQL01000006.1"/>
</dbReference>
<comment type="caution">
    <text evidence="6">The sequence shown here is derived from an EMBL/GenBank/DDBJ whole genome shotgun (WGS) entry which is preliminary data.</text>
</comment>
<dbReference type="Pfam" id="PF03466">
    <property type="entry name" value="LysR_substrate"/>
    <property type="match status" value="1"/>
</dbReference>
<accession>A0A0H2ME82</accession>
<dbReference type="Gene3D" id="1.10.10.10">
    <property type="entry name" value="Winged helix-like DNA-binding domain superfamily/Winged helix DNA-binding domain"/>
    <property type="match status" value="1"/>
</dbReference>
<dbReference type="PROSITE" id="PS50931">
    <property type="entry name" value="HTH_LYSR"/>
    <property type="match status" value="1"/>
</dbReference>
<dbReference type="PRINTS" id="PR00039">
    <property type="entry name" value="HTHLYSR"/>
</dbReference>
<dbReference type="Gene3D" id="3.40.190.10">
    <property type="entry name" value="Periplasmic binding protein-like II"/>
    <property type="match status" value="2"/>
</dbReference>
<dbReference type="AlphaFoldDB" id="A0A0H2ME82"/>
<evidence type="ECO:0000313" key="7">
    <source>
        <dbReference type="Proteomes" id="UP000035444"/>
    </source>
</evidence>
<dbReference type="Pfam" id="PF00126">
    <property type="entry name" value="HTH_1"/>
    <property type="match status" value="1"/>
</dbReference>
<dbReference type="InterPro" id="IPR036388">
    <property type="entry name" value="WH-like_DNA-bd_sf"/>
</dbReference>
<evidence type="ECO:0000313" key="6">
    <source>
        <dbReference type="EMBL" id="KLN60879.1"/>
    </source>
</evidence>
<protein>
    <recommendedName>
        <fullName evidence="5">HTH lysR-type domain-containing protein</fullName>
    </recommendedName>
</protein>
<name>A0A0H2ME82_9PROT</name>
<dbReference type="InterPro" id="IPR036390">
    <property type="entry name" value="WH_DNA-bd_sf"/>
</dbReference>
<proteinExistence type="inferred from homology"/>
<feature type="domain" description="HTH lysR-type" evidence="5">
    <location>
        <begin position="9"/>
        <end position="66"/>
    </location>
</feature>
<evidence type="ECO:0000256" key="1">
    <source>
        <dbReference type="ARBA" id="ARBA00009437"/>
    </source>
</evidence>
<dbReference type="InterPro" id="IPR000847">
    <property type="entry name" value="LysR_HTH_N"/>
</dbReference>
<dbReference type="InterPro" id="IPR011991">
    <property type="entry name" value="ArsR-like_HTH"/>
</dbReference>
<evidence type="ECO:0000256" key="3">
    <source>
        <dbReference type="ARBA" id="ARBA00023125"/>
    </source>
</evidence>
<evidence type="ECO:0000256" key="4">
    <source>
        <dbReference type="ARBA" id="ARBA00023163"/>
    </source>
</evidence>
<dbReference type="GO" id="GO:0003700">
    <property type="term" value="F:DNA-binding transcription factor activity"/>
    <property type="evidence" value="ECO:0007669"/>
    <property type="project" value="InterPro"/>
</dbReference>
<sequence length="304" mass="34456">MHKIHNTNIDLNLLKIFNAIYSERSISRAAEHLGMSQSAVSHALQRLRHALDDPLFIRSKNGVDPTTRSDEIAGPIFQAILQINGVITQPSSFSPRTSDRVFHFGLPDHAVARYAPLILERFAKEAPNLSISLYPHPVHQLIEMMENNRLDMAATVCHSPPARFRTLKLFKSHHVVIAAKDHPFIQGMLSLADYKKARHLVYSSDGNRHSYLDDILLPLGVERDVAVTIASHMASPIIVSNSDLIATTTMELVQPFLKRYGLQVFEPPFPVGDVDIKLIWHQRHDRDPAHQWMRELTQDITRNV</sequence>
<dbReference type="Proteomes" id="UP000035444">
    <property type="component" value="Unassembled WGS sequence"/>
</dbReference>
<organism evidence="6 7">
    <name type="scientific">Kiloniella spongiae</name>
    <dbReference type="NCBI Taxonomy" id="1489064"/>
    <lineage>
        <taxon>Bacteria</taxon>
        <taxon>Pseudomonadati</taxon>
        <taxon>Pseudomonadota</taxon>
        <taxon>Alphaproteobacteria</taxon>
        <taxon>Rhodospirillales</taxon>
        <taxon>Kiloniellaceae</taxon>
        <taxon>Kiloniella</taxon>
    </lineage>
</organism>
<dbReference type="GO" id="GO:0003677">
    <property type="term" value="F:DNA binding"/>
    <property type="evidence" value="ECO:0007669"/>
    <property type="project" value="UniProtKB-KW"/>
</dbReference>
<dbReference type="InterPro" id="IPR037402">
    <property type="entry name" value="YidZ_PBP2"/>
</dbReference>
<dbReference type="STRING" id="1489064.WH96_10480"/>
<dbReference type="InterPro" id="IPR005119">
    <property type="entry name" value="LysR_subst-bd"/>
</dbReference>
<dbReference type="InterPro" id="IPR050389">
    <property type="entry name" value="LysR-type_TF"/>
</dbReference>
<dbReference type="CDD" id="cd00090">
    <property type="entry name" value="HTH_ARSR"/>
    <property type="match status" value="1"/>
</dbReference>
<evidence type="ECO:0000256" key="2">
    <source>
        <dbReference type="ARBA" id="ARBA00023015"/>
    </source>
</evidence>
<evidence type="ECO:0000259" key="5">
    <source>
        <dbReference type="PROSITE" id="PS50931"/>
    </source>
</evidence>
<dbReference type="SUPFAM" id="SSF53850">
    <property type="entry name" value="Periplasmic binding protein-like II"/>
    <property type="match status" value="1"/>
</dbReference>